<evidence type="ECO:0000313" key="7">
    <source>
        <dbReference type="EMBL" id="MBM7632620.1"/>
    </source>
</evidence>
<dbReference type="SUPFAM" id="SSF55194">
    <property type="entry name" value="Ribosome recycling factor, RRF"/>
    <property type="match status" value="1"/>
</dbReference>
<feature type="domain" description="Ribosome recycling factor" evidence="6">
    <location>
        <begin position="20"/>
        <end position="183"/>
    </location>
</feature>
<gene>
    <name evidence="3" type="primary">frr</name>
    <name evidence="7" type="ORF">JOD17_001714</name>
</gene>
<proteinExistence type="inferred from homology"/>
<dbReference type="Gene3D" id="1.10.132.20">
    <property type="entry name" value="Ribosome-recycling factor"/>
    <property type="match status" value="1"/>
</dbReference>
<evidence type="ECO:0000313" key="8">
    <source>
        <dbReference type="Proteomes" id="UP000741863"/>
    </source>
</evidence>
<feature type="coiled-coil region" evidence="4">
    <location>
        <begin position="3"/>
        <end position="30"/>
    </location>
</feature>
<dbReference type="HAMAP" id="MF_00040">
    <property type="entry name" value="RRF"/>
    <property type="match status" value="1"/>
</dbReference>
<dbReference type="PANTHER" id="PTHR20982:SF3">
    <property type="entry name" value="MITOCHONDRIAL RIBOSOME RECYCLING FACTOR PSEUDO 1"/>
    <property type="match status" value="1"/>
</dbReference>
<evidence type="ECO:0000256" key="3">
    <source>
        <dbReference type="HAMAP-Rule" id="MF_00040"/>
    </source>
</evidence>
<protein>
    <recommendedName>
        <fullName evidence="3">Ribosome-recycling factor</fullName>
        <shortName evidence="3">RRF</shortName>
    </recommendedName>
    <alternativeName>
        <fullName evidence="3">Ribosome-releasing factor</fullName>
    </alternativeName>
</protein>
<keyword evidence="4" id="KW-0175">Coiled coil</keyword>
<keyword evidence="3" id="KW-0963">Cytoplasm</keyword>
<comment type="similarity">
    <text evidence="1 3">Belongs to the RRF family.</text>
</comment>
<organism evidence="7 8">
    <name type="scientific">Geomicrobium sediminis</name>
    <dbReference type="NCBI Taxonomy" id="1347788"/>
    <lineage>
        <taxon>Bacteria</taxon>
        <taxon>Bacillati</taxon>
        <taxon>Bacillota</taxon>
        <taxon>Bacilli</taxon>
        <taxon>Bacillales</taxon>
        <taxon>Geomicrobium</taxon>
    </lineage>
</organism>
<dbReference type="Pfam" id="PF01765">
    <property type="entry name" value="RRF"/>
    <property type="match status" value="1"/>
</dbReference>
<dbReference type="InterPro" id="IPR036191">
    <property type="entry name" value="RRF_sf"/>
</dbReference>
<evidence type="ECO:0000256" key="5">
    <source>
        <dbReference type="SAM" id="MobiDB-lite"/>
    </source>
</evidence>
<feature type="region of interest" description="Disordered" evidence="5">
    <location>
        <begin position="135"/>
        <end position="175"/>
    </location>
</feature>
<dbReference type="CDD" id="cd00520">
    <property type="entry name" value="RRF"/>
    <property type="match status" value="1"/>
</dbReference>
<reference evidence="7 8" key="1">
    <citation type="submission" date="2021-01" db="EMBL/GenBank/DDBJ databases">
        <title>Genomic Encyclopedia of Type Strains, Phase IV (KMG-IV): sequencing the most valuable type-strain genomes for metagenomic binning, comparative biology and taxonomic classification.</title>
        <authorList>
            <person name="Goeker M."/>
        </authorList>
    </citation>
    <scope>NUCLEOTIDE SEQUENCE [LARGE SCALE GENOMIC DNA]</scope>
    <source>
        <strain evidence="7 8">DSM 25540</strain>
    </source>
</reference>
<accession>A0ABS2PC46</accession>
<keyword evidence="2 3" id="KW-0648">Protein biosynthesis</keyword>
<dbReference type="EMBL" id="JAFBEC010000004">
    <property type="protein sequence ID" value="MBM7632620.1"/>
    <property type="molecule type" value="Genomic_DNA"/>
</dbReference>
<name>A0ABS2PC46_9BACL</name>
<evidence type="ECO:0000256" key="4">
    <source>
        <dbReference type="SAM" id="Coils"/>
    </source>
</evidence>
<evidence type="ECO:0000256" key="1">
    <source>
        <dbReference type="ARBA" id="ARBA00005912"/>
    </source>
</evidence>
<dbReference type="PANTHER" id="PTHR20982">
    <property type="entry name" value="RIBOSOME RECYCLING FACTOR"/>
    <property type="match status" value="1"/>
</dbReference>
<comment type="function">
    <text evidence="3">Responsible for the release of ribosomes from messenger RNA at the termination of protein biosynthesis. May increase the efficiency of translation by recycling ribosomes from one round of translation to another.</text>
</comment>
<evidence type="ECO:0000256" key="2">
    <source>
        <dbReference type="ARBA" id="ARBA00022917"/>
    </source>
</evidence>
<dbReference type="Gene3D" id="3.30.1360.40">
    <property type="match status" value="1"/>
</dbReference>
<keyword evidence="8" id="KW-1185">Reference proteome</keyword>
<comment type="subcellular location">
    <subcellularLocation>
        <location evidence="3">Cytoplasm</location>
    </subcellularLocation>
</comment>
<evidence type="ECO:0000259" key="6">
    <source>
        <dbReference type="Pfam" id="PF01765"/>
    </source>
</evidence>
<dbReference type="InterPro" id="IPR002661">
    <property type="entry name" value="Ribosome_recyc_fac"/>
</dbReference>
<dbReference type="InterPro" id="IPR023584">
    <property type="entry name" value="Ribosome_recyc_fac_dom"/>
</dbReference>
<dbReference type="RefSeq" id="WP_204696962.1">
    <property type="nucleotide sequence ID" value="NZ_JAFBEC010000004.1"/>
</dbReference>
<comment type="caution">
    <text evidence="7">The sequence shown here is derived from an EMBL/GenBank/DDBJ whole genome shotgun (WGS) entry which is preliminary data.</text>
</comment>
<dbReference type="Proteomes" id="UP000741863">
    <property type="component" value="Unassembled WGS sequence"/>
</dbReference>
<sequence>MSAEIMQDAKAKMTKSIEALNRELATLRAGRANPALLDKVLVSYYGMDTPLNQVATVSVPEGRLLVVSPFDKSSIAEIEKAILKADLGLTPNNDGSVIRITIPALTEERRKELAKLVRKYAEDARVSVRNIRRDANDSLKKQEKDGEITEDESRRGQDETQKLTNEHVKEIDSIAEAKEKEIMEV</sequence>
<dbReference type="NCBIfam" id="TIGR00496">
    <property type="entry name" value="frr"/>
    <property type="match status" value="1"/>
</dbReference>